<keyword evidence="1" id="KW-0238">DNA-binding</keyword>
<evidence type="ECO:0000313" key="4">
    <source>
        <dbReference type="Proteomes" id="UP000215902"/>
    </source>
</evidence>
<gene>
    <name evidence="3" type="ORF">BOX15_Mlig019228g3</name>
</gene>
<dbReference type="GO" id="GO:0003677">
    <property type="term" value="F:DNA binding"/>
    <property type="evidence" value="ECO:0007669"/>
    <property type="project" value="UniProtKB-KW"/>
</dbReference>
<dbReference type="AlphaFoldDB" id="A0A267H0W0"/>
<dbReference type="STRING" id="282301.A0A267H0W0"/>
<dbReference type="OrthoDB" id="1751331at2759"/>
<name>A0A267H0W0_9PLAT</name>
<sequence>MLKDGKQAKQVSLSVGPMRGVVSGITSLRTEIRDGKKNKWFSFLMSDESGEIRVAVFGDELQEHWSICENGQTISIREGMVKCANPKFNRTSNMHEVTLSINEDNKDSLRQCSDAIVPINGPFKALSELPRIGVNGFVDVLGVIVKVEQPVDVNTRSGKLVQLAKVCIVDKSGFQTFCNFWDASATQVHLWRPGDVVAIRKAKIQEYAGSLCLGCSSSTISYSPVHDTAQDLKTWYEESESSTQFLPLANSSTMDITDTAADDVLAFEFPASMQPHIDRMRRVVTRCGAQRYVGLLNICNEFL</sequence>
<evidence type="ECO:0000259" key="2">
    <source>
        <dbReference type="Pfam" id="PF16900"/>
    </source>
</evidence>
<feature type="domain" description="Replication protein A OB" evidence="2">
    <location>
        <begin position="127"/>
        <end position="220"/>
    </location>
</feature>
<dbReference type="Proteomes" id="UP000215902">
    <property type="component" value="Unassembled WGS sequence"/>
</dbReference>
<proteinExistence type="predicted"/>
<reference evidence="3 4" key="1">
    <citation type="submission" date="2017-06" db="EMBL/GenBank/DDBJ databases">
        <title>A platform for efficient transgenesis in Macrostomum lignano, a flatworm model organism for stem cell research.</title>
        <authorList>
            <person name="Berezikov E."/>
        </authorList>
    </citation>
    <scope>NUCLEOTIDE SEQUENCE [LARGE SCALE GENOMIC DNA]</scope>
    <source>
        <strain evidence="3">DV1</strain>
        <tissue evidence="3">Whole organism</tissue>
    </source>
</reference>
<evidence type="ECO:0000256" key="1">
    <source>
        <dbReference type="ARBA" id="ARBA00023125"/>
    </source>
</evidence>
<dbReference type="InterPro" id="IPR012340">
    <property type="entry name" value="NA-bd_OB-fold"/>
</dbReference>
<organism evidence="3 4">
    <name type="scientific">Macrostomum lignano</name>
    <dbReference type="NCBI Taxonomy" id="282301"/>
    <lineage>
        <taxon>Eukaryota</taxon>
        <taxon>Metazoa</taxon>
        <taxon>Spiralia</taxon>
        <taxon>Lophotrochozoa</taxon>
        <taxon>Platyhelminthes</taxon>
        <taxon>Rhabditophora</taxon>
        <taxon>Macrostomorpha</taxon>
        <taxon>Macrostomida</taxon>
        <taxon>Macrostomidae</taxon>
        <taxon>Macrostomum</taxon>
    </lineage>
</organism>
<dbReference type="SUPFAM" id="SSF50249">
    <property type="entry name" value="Nucleic acid-binding proteins"/>
    <property type="match status" value="2"/>
</dbReference>
<dbReference type="Pfam" id="PF16900">
    <property type="entry name" value="REPA_OB_2"/>
    <property type="match status" value="1"/>
</dbReference>
<protein>
    <recommendedName>
        <fullName evidence="2">Replication protein A OB domain-containing protein</fullName>
    </recommendedName>
</protein>
<evidence type="ECO:0000313" key="3">
    <source>
        <dbReference type="EMBL" id="PAA91908.1"/>
    </source>
</evidence>
<accession>A0A267H0W0</accession>
<keyword evidence="4" id="KW-1185">Reference proteome</keyword>
<comment type="caution">
    <text evidence="3">The sequence shown here is derived from an EMBL/GenBank/DDBJ whole genome shotgun (WGS) entry which is preliminary data.</text>
</comment>
<dbReference type="EMBL" id="NIVC01000069">
    <property type="protein sequence ID" value="PAA91908.1"/>
    <property type="molecule type" value="Genomic_DNA"/>
</dbReference>
<dbReference type="Gene3D" id="2.40.50.140">
    <property type="entry name" value="Nucleic acid-binding proteins"/>
    <property type="match status" value="2"/>
</dbReference>
<dbReference type="InterPro" id="IPR031657">
    <property type="entry name" value="REPA_OB_2"/>
</dbReference>